<dbReference type="EMBL" id="FN668661">
    <property type="protein sequence ID" value="CBK23602.2"/>
    <property type="molecule type" value="Genomic_DNA"/>
</dbReference>
<dbReference type="OrthoDB" id="63533at2759"/>
<accession>D8M603</accession>
<evidence type="ECO:0000256" key="1">
    <source>
        <dbReference type="ARBA" id="ARBA00022741"/>
    </source>
</evidence>
<dbReference type="GO" id="GO:0003924">
    <property type="term" value="F:GTPase activity"/>
    <property type="evidence" value="ECO:0007669"/>
    <property type="project" value="InterPro"/>
</dbReference>
<keyword evidence="1" id="KW-0547">Nucleotide-binding</keyword>
<dbReference type="NCBIfam" id="TIGR00231">
    <property type="entry name" value="small_GTP"/>
    <property type="match status" value="1"/>
</dbReference>
<dbReference type="Gene3D" id="3.40.50.300">
    <property type="entry name" value="P-loop containing nucleotide triphosphate hydrolases"/>
    <property type="match status" value="1"/>
</dbReference>
<dbReference type="InterPro" id="IPR027417">
    <property type="entry name" value="P-loop_NTPase"/>
</dbReference>
<name>D8M603_BLAHO</name>
<evidence type="ECO:0000313" key="3">
    <source>
        <dbReference type="Proteomes" id="UP000008312"/>
    </source>
</evidence>
<gene>
    <name evidence="2" type="ORF">GSBLH_T00003441001</name>
</gene>
<dbReference type="InParanoid" id="D8M603"/>
<dbReference type="AlphaFoldDB" id="D8M603"/>
<dbReference type="InterPro" id="IPR005225">
    <property type="entry name" value="Small_GTP-bd"/>
</dbReference>
<dbReference type="RefSeq" id="XP_012897650.1">
    <property type="nucleotide sequence ID" value="XM_013042196.1"/>
</dbReference>
<protein>
    <submittedName>
        <fullName evidence="2">Uncharacterized protein</fullName>
    </submittedName>
</protein>
<keyword evidence="3" id="KW-1185">Reference proteome</keyword>
<dbReference type="InterPro" id="IPR001806">
    <property type="entry name" value="Small_GTPase"/>
</dbReference>
<dbReference type="SUPFAM" id="SSF52540">
    <property type="entry name" value="P-loop containing nucleoside triphosphate hydrolases"/>
    <property type="match status" value="1"/>
</dbReference>
<dbReference type="PANTHER" id="PTHR47978">
    <property type="match status" value="1"/>
</dbReference>
<dbReference type="Pfam" id="PF00071">
    <property type="entry name" value="Ras"/>
    <property type="match status" value="1"/>
</dbReference>
<reference evidence="2" key="1">
    <citation type="submission" date="2010-02" db="EMBL/GenBank/DDBJ databases">
        <title>Sequencing and annotation of the Blastocystis hominis genome.</title>
        <authorList>
            <person name="Wincker P."/>
        </authorList>
    </citation>
    <scope>NUCLEOTIDE SEQUENCE</scope>
    <source>
        <strain evidence="2">Singapore isolate B</strain>
    </source>
</reference>
<dbReference type="SMART" id="SM00175">
    <property type="entry name" value="RAB"/>
    <property type="match status" value="1"/>
</dbReference>
<dbReference type="FunFam" id="3.40.50.300:FF:001447">
    <property type="entry name" value="Ras-related protein Rab-1B"/>
    <property type="match status" value="1"/>
</dbReference>
<dbReference type="PROSITE" id="PS51419">
    <property type="entry name" value="RAB"/>
    <property type="match status" value="1"/>
</dbReference>
<sequence>MSSFVFKGKMVIVGDIAVGKTSLASRFVEDKFPKNHIASVGVAYFTKTLVVDEHLTVKFDIWDTAGQERYRSINKLYYRGAAAAVIVFDLTQKAFFSALK</sequence>
<dbReference type="GO" id="GO:0005525">
    <property type="term" value="F:GTP binding"/>
    <property type="evidence" value="ECO:0007669"/>
    <property type="project" value="InterPro"/>
</dbReference>
<dbReference type="PRINTS" id="PR00449">
    <property type="entry name" value="RASTRNSFRMNG"/>
</dbReference>
<proteinExistence type="predicted"/>
<evidence type="ECO:0000313" key="2">
    <source>
        <dbReference type="EMBL" id="CBK23602.2"/>
    </source>
</evidence>
<dbReference type="Proteomes" id="UP000008312">
    <property type="component" value="Unassembled WGS sequence"/>
</dbReference>
<dbReference type="CDD" id="cd00154">
    <property type="entry name" value="Rab"/>
    <property type="match status" value="1"/>
</dbReference>
<organism evidence="2">
    <name type="scientific">Blastocystis hominis</name>
    <dbReference type="NCBI Taxonomy" id="12968"/>
    <lineage>
        <taxon>Eukaryota</taxon>
        <taxon>Sar</taxon>
        <taxon>Stramenopiles</taxon>
        <taxon>Bigyra</taxon>
        <taxon>Opalozoa</taxon>
        <taxon>Opalinata</taxon>
        <taxon>Blastocystidae</taxon>
        <taxon>Blastocystis</taxon>
    </lineage>
</organism>
<dbReference type="PROSITE" id="PS51421">
    <property type="entry name" value="RAS"/>
    <property type="match status" value="1"/>
</dbReference>
<dbReference type="OMA" id="MHEPLAG"/>
<dbReference type="GeneID" id="24920542"/>